<organism evidence="7 8">
    <name type="scientific">Rhodovulum steppense</name>
    <dbReference type="NCBI Taxonomy" id="540251"/>
    <lineage>
        <taxon>Bacteria</taxon>
        <taxon>Pseudomonadati</taxon>
        <taxon>Pseudomonadota</taxon>
        <taxon>Alphaproteobacteria</taxon>
        <taxon>Rhodobacterales</taxon>
        <taxon>Paracoccaceae</taxon>
        <taxon>Rhodovulum</taxon>
    </lineage>
</organism>
<dbReference type="EMBL" id="SLVM01000039">
    <property type="protein sequence ID" value="TCM75413.1"/>
    <property type="molecule type" value="Genomic_DNA"/>
</dbReference>
<dbReference type="Proteomes" id="UP000295277">
    <property type="component" value="Unassembled WGS sequence"/>
</dbReference>
<dbReference type="GO" id="GO:0006596">
    <property type="term" value="P:polyamine biosynthetic process"/>
    <property type="evidence" value="ECO:0007669"/>
    <property type="project" value="UniProtKB-UniRule"/>
</dbReference>
<comment type="similarity">
    <text evidence="1">Belongs to the spermidine/spermine synthase family.</text>
</comment>
<feature type="transmembrane region" description="Helical" evidence="5">
    <location>
        <begin position="154"/>
        <end position="175"/>
    </location>
</feature>
<dbReference type="GO" id="GO:0010487">
    <property type="term" value="F:thermospermine synthase activity"/>
    <property type="evidence" value="ECO:0007669"/>
    <property type="project" value="TreeGrafter"/>
</dbReference>
<evidence type="ECO:0000256" key="3">
    <source>
        <dbReference type="ARBA" id="ARBA00023115"/>
    </source>
</evidence>
<dbReference type="PANTHER" id="PTHR43317">
    <property type="entry name" value="THERMOSPERMINE SYNTHASE ACAULIS5"/>
    <property type="match status" value="1"/>
</dbReference>
<evidence type="ECO:0000256" key="4">
    <source>
        <dbReference type="PROSITE-ProRule" id="PRU00354"/>
    </source>
</evidence>
<dbReference type="PROSITE" id="PS51006">
    <property type="entry name" value="PABS_2"/>
    <property type="match status" value="1"/>
</dbReference>
<dbReference type="RefSeq" id="WP_132696950.1">
    <property type="nucleotide sequence ID" value="NZ_SLVM01000039.1"/>
</dbReference>
<evidence type="ECO:0000259" key="6">
    <source>
        <dbReference type="PROSITE" id="PS51006"/>
    </source>
</evidence>
<comment type="caution">
    <text evidence="7">The sequence shown here is derived from an EMBL/GenBank/DDBJ whole genome shotgun (WGS) entry which is preliminary data.</text>
</comment>
<dbReference type="PANTHER" id="PTHR43317:SF1">
    <property type="entry name" value="THERMOSPERMINE SYNTHASE ACAULIS5"/>
    <property type="match status" value="1"/>
</dbReference>
<evidence type="ECO:0000256" key="2">
    <source>
        <dbReference type="ARBA" id="ARBA00022679"/>
    </source>
</evidence>
<evidence type="ECO:0000256" key="1">
    <source>
        <dbReference type="ARBA" id="ARBA00007867"/>
    </source>
</evidence>
<reference evidence="7 8" key="1">
    <citation type="submission" date="2019-03" db="EMBL/GenBank/DDBJ databases">
        <title>Genomic Encyclopedia of Type Strains, Phase IV (KMG-IV): sequencing the most valuable type-strain genomes for metagenomic binning, comparative biology and taxonomic classification.</title>
        <authorList>
            <person name="Goeker M."/>
        </authorList>
    </citation>
    <scope>NUCLEOTIDE SEQUENCE [LARGE SCALE GENOMIC DNA]</scope>
    <source>
        <strain evidence="7 8">DSM 21153</strain>
    </source>
</reference>
<dbReference type="OrthoDB" id="8221452at2"/>
<evidence type="ECO:0000313" key="7">
    <source>
        <dbReference type="EMBL" id="TCM75413.1"/>
    </source>
</evidence>
<protein>
    <recommendedName>
        <fullName evidence="6">PABS domain-containing protein</fullName>
    </recommendedName>
</protein>
<proteinExistence type="inferred from homology"/>
<keyword evidence="5" id="KW-1133">Transmembrane helix</keyword>
<feature type="domain" description="PABS" evidence="6">
    <location>
        <begin position="320"/>
        <end position="449"/>
    </location>
</feature>
<gene>
    <name evidence="7" type="ORF">EV216_1391</name>
</gene>
<keyword evidence="3 4" id="KW-0620">Polyamine biosynthesis</keyword>
<dbReference type="Pfam" id="PF01564">
    <property type="entry name" value="Spermine_synth"/>
    <property type="match status" value="1"/>
</dbReference>
<feature type="transmembrane region" description="Helical" evidence="5">
    <location>
        <begin position="38"/>
        <end position="59"/>
    </location>
</feature>
<keyword evidence="5" id="KW-0812">Transmembrane</keyword>
<dbReference type="Gene3D" id="3.40.50.150">
    <property type="entry name" value="Vaccinia Virus protein VP39"/>
    <property type="match status" value="1"/>
</dbReference>
<dbReference type="SUPFAM" id="SSF53335">
    <property type="entry name" value="S-adenosyl-L-methionine-dependent methyltransferases"/>
    <property type="match status" value="1"/>
</dbReference>
<feature type="transmembrane region" description="Helical" evidence="5">
    <location>
        <begin position="113"/>
        <end position="142"/>
    </location>
</feature>
<keyword evidence="5" id="KW-0472">Membrane</keyword>
<feature type="transmembrane region" description="Helical" evidence="5">
    <location>
        <begin position="211"/>
        <end position="231"/>
    </location>
</feature>
<feature type="transmembrane region" description="Helical" evidence="5">
    <location>
        <begin position="181"/>
        <end position="199"/>
    </location>
</feature>
<dbReference type="InterPro" id="IPR029063">
    <property type="entry name" value="SAM-dependent_MTases_sf"/>
</dbReference>
<sequence>MTPSSPAVPLWLLVALQGIVSAASLVVEIVAGRMIAPYVGMSLYTWTAIIAVVLAGFSAGHWWGGRIAERDSAAALRRTGWAIVGAALTTGGAVVLLRQVAGPVLEAVSQPMAAITVLAAAVFFLPSFFAGVPAPVLSIVAIRSGGRSGHALGAMFASGALGAIAGTLLAGFLFISWLGTAMTLAVVTACYAIVAAILFRLAARPGIGAPALAALVAALGLAGGGLALPRICDTESQYFCIRTVELVPEAPGSVRLMVLDHLAHGISGRDDPTLAYTEHSAMLDGITRMRMQDRAFRAYFIGGGSYSVPRIWAARAAGSVTVAEIDPQVTRAAARDFWFDPATTEVLHEDARRALHRRPEARFDVVVGDAFHDIAVPAHLVTREFFELVRDRLVEDGIYVMTVIDHADRLRALAAIVATLREVFPAVEVWTEMRPPLPGERRVFALVAGQTQSPVDGLTLRAPEPRSFGALDDSFIEGLLAEQAPPVLTDDYAPIDRLVGLGKLID</sequence>
<dbReference type="CDD" id="cd02440">
    <property type="entry name" value="AdoMet_MTases"/>
    <property type="match status" value="1"/>
</dbReference>
<dbReference type="AlphaFoldDB" id="A0A4R1YH41"/>
<dbReference type="NCBIfam" id="NF037959">
    <property type="entry name" value="MFS_SpdSyn"/>
    <property type="match status" value="1"/>
</dbReference>
<name>A0A4R1YH41_9RHOB</name>
<evidence type="ECO:0000313" key="8">
    <source>
        <dbReference type="Proteomes" id="UP000295277"/>
    </source>
</evidence>
<feature type="transmembrane region" description="Helical" evidence="5">
    <location>
        <begin position="80"/>
        <end position="101"/>
    </location>
</feature>
<evidence type="ECO:0000256" key="5">
    <source>
        <dbReference type="SAM" id="Phobius"/>
    </source>
</evidence>
<feature type="active site" description="Proton acceptor" evidence="4">
    <location>
        <position position="369"/>
    </location>
</feature>
<keyword evidence="8" id="KW-1185">Reference proteome</keyword>
<accession>A0A4R1YH41</accession>
<keyword evidence="2 4" id="KW-0808">Transferase</keyword>
<dbReference type="InterPro" id="IPR030374">
    <property type="entry name" value="PABS"/>
</dbReference>